<dbReference type="Pfam" id="PF00903">
    <property type="entry name" value="Glyoxalase"/>
    <property type="match status" value="1"/>
</dbReference>
<accession>A0A6J7D6A9</accession>
<proteinExistence type="predicted"/>
<protein>
    <submittedName>
        <fullName evidence="2">Unannotated protein</fullName>
    </submittedName>
</protein>
<evidence type="ECO:0000313" key="2">
    <source>
        <dbReference type="EMBL" id="CAB4865711.1"/>
    </source>
</evidence>
<sequence>MTIDTAKRPSLTGIKLGADPQAWAAAGFTISGRALAVGGVTIEFTTPIGGIECLVFDHLPEGVTDIDGLPAEVGPALADADHENGVYSIDQVVIATPEFDRTAQVMRDMALGFTREAVRETEDGTEVRQGFVRSGDAVLEVVHAENVTGEHAHGWGLGFITADLDKAIHDLEGLIGPPREAIQPGRRIATIRRDANLGIPVVLMDPEQAETDEGADKP</sequence>
<evidence type="ECO:0000259" key="1">
    <source>
        <dbReference type="Pfam" id="PF00903"/>
    </source>
</evidence>
<gene>
    <name evidence="2" type="ORF">UFOPK3444_00437</name>
</gene>
<name>A0A6J7D6A9_9ZZZZ</name>
<reference evidence="2" key="1">
    <citation type="submission" date="2020-05" db="EMBL/GenBank/DDBJ databases">
        <authorList>
            <person name="Chiriac C."/>
            <person name="Salcher M."/>
            <person name="Ghai R."/>
            <person name="Kavagutti S V."/>
        </authorList>
    </citation>
    <scope>NUCLEOTIDE SEQUENCE</scope>
</reference>
<dbReference type="InterPro" id="IPR029068">
    <property type="entry name" value="Glyas_Bleomycin-R_OHBP_Dase"/>
</dbReference>
<dbReference type="EMBL" id="CAFBLU010000005">
    <property type="protein sequence ID" value="CAB4865711.1"/>
    <property type="molecule type" value="Genomic_DNA"/>
</dbReference>
<dbReference type="InterPro" id="IPR004360">
    <property type="entry name" value="Glyas_Fos-R_dOase_dom"/>
</dbReference>
<organism evidence="2">
    <name type="scientific">freshwater metagenome</name>
    <dbReference type="NCBI Taxonomy" id="449393"/>
    <lineage>
        <taxon>unclassified sequences</taxon>
        <taxon>metagenomes</taxon>
        <taxon>ecological metagenomes</taxon>
    </lineage>
</organism>
<feature type="domain" description="Glyoxalase/fosfomycin resistance/dioxygenase" evidence="1">
    <location>
        <begin position="89"/>
        <end position="169"/>
    </location>
</feature>
<dbReference type="Gene3D" id="3.10.180.10">
    <property type="entry name" value="2,3-Dihydroxybiphenyl 1,2-Dioxygenase, domain 1"/>
    <property type="match status" value="1"/>
</dbReference>
<dbReference type="SUPFAM" id="SSF54593">
    <property type="entry name" value="Glyoxalase/Bleomycin resistance protein/Dihydroxybiphenyl dioxygenase"/>
    <property type="match status" value="1"/>
</dbReference>
<dbReference type="AlphaFoldDB" id="A0A6J7D6A9"/>